<reference evidence="4 5" key="1">
    <citation type="journal article" date="2019" name="Microbiol. Resour. Announc.">
        <title>Complete Genome Sequence of Halomonas sulfidaeris Strain Esulfide1 Isolated from a Metal Sulfide Rock at a Depth of 2,200 Meters, Obtained Using Nanopore Sequencing.</title>
        <authorList>
            <person name="Saito M."/>
            <person name="Nishigata A."/>
            <person name="Galipon J."/>
            <person name="Arakawa K."/>
        </authorList>
    </citation>
    <scope>NUCLEOTIDE SEQUENCE [LARGE SCALE GENOMIC DNA]</scope>
    <source>
        <strain evidence="4 5">ATCC BAA-803</strain>
    </source>
</reference>
<organism evidence="4 5">
    <name type="scientific">Vreelandella sulfidaeris</name>
    <dbReference type="NCBI Taxonomy" id="115553"/>
    <lineage>
        <taxon>Bacteria</taxon>
        <taxon>Pseudomonadati</taxon>
        <taxon>Pseudomonadota</taxon>
        <taxon>Gammaproteobacteria</taxon>
        <taxon>Oceanospirillales</taxon>
        <taxon>Halomonadaceae</taxon>
        <taxon>Vreelandella</taxon>
    </lineage>
</organism>
<feature type="domain" description="NADP transhydrogenase beta-like" evidence="3">
    <location>
        <begin position="31"/>
        <end position="92"/>
    </location>
</feature>
<dbReference type="Proteomes" id="UP000320231">
    <property type="component" value="Chromosome"/>
</dbReference>
<keyword evidence="2" id="KW-0472">Membrane</keyword>
<dbReference type="InterPro" id="IPR034300">
    <property type="entry name" value="PNTB-like"/>
</dbReference>
<evidence type="ECO:0000259" key="3">
    <source>
        <dbReference type="Pfam" id="PF02233"/>
    </source>
</evidence>
<sequence>MFVAWSADLERRRVMAARAAEASLDQFSAFAALVATKAPDELMFLQIEVVLGIFIGAVTFTGSVVAFGKLAGKVDGKPRQLPGGHMLNAGRRCCHCCWRFCTSTGPASGR</sequence>
<evidence type="ECO:0000313" key="4">
    <source>
        <dbReference type="EMBL" id="BBI64797.1"/>
    </source>
</evidence>
<evidence type="ECO:0000313" key="5">
    <source>
        <dbReference type="Proteomes" id="UP000320231"/>
    </source>
</evidence>
<keyword evidence="2" id="KW-1133">Transmembrane helix</keyword>
<feature type="transmembrane region" description="Helical" evidence="2">
    <location>
        <begin position="49"/>
        <end position="71"/>
    </location>
</feature>
<proteinExistence type="predicted"/>
<dbReference type="Pfam" id="PF02233">
    <property type="entry name" value="PNTB"/>
    <property type="match status" value="1"/>
</dbReference>
<evidence type="ECO:0000256" key="1">
    <source>
        <dbReference type="ARBA" id="ARBA00023027"/>
    </source>
</evidence>
<name>A0A455UGF1_9GAMM</name>
<accession>A0A455UGF1</accession>
<dbReference type="PANTHER" id="PTHR44758">
    <property type="entry name" value="NAD(P) TRANSHYDROGENASE SUBUNIT BETA"/>
    <property type="match status" value="1"/>
</dbReference>
<keyword evidence="2" id="KW-0812">Transmembrane</keyword>
<dbReference type="AlphaFoldDB" id="A0A455UGF1"/>
<evidence type="ECO:0000256" key="2">
    <source>
        <dbReference type="SAM" id="Phobius"/>
    </source>
</evidence>
<keyword evidence="1" id="KW-0520">NAD</keyword>
<dbReference type="KEGG" id="hsr:HSBAA_61030"/>
<dbReference type="PANTHER" id="PTHR44758:SF1">
    <property type="entry name" value="NAD(P) TRANSHYDROGENASE SUBUNIT BETA"/>
    <property type="match status" value="1"/>
</dbReference>
<protein>
    <recommendedName>
        <fullName evidence="3">NADP transhydrogenase beta-like domain-containing protein</fullName>
    </recommendedName>
</protein>
<gene>
    <name evidence="4" type="ORF">HSBAA_61030</name>
</gene>
<dbReference type="EMBL" id="AP019514">
    <property type="protein sequence ID" value="BBI64797.1"/>
    <property type="molecule type" value="Genomic_DNA"/>
</dbReference>